<evidence type="ECO:0000313" key="1">
    <source>
        <dbReference type="EMBL" id="JAH12795.1"/>
    </source>
</evidence>
<accession>A0A0E9Q900</accession>
<dbReference type="AlphaFoldDB" id="A0A0E9Q900"/>
<name>A0A0E9Q900_ANGAN</name>
<dbReference type="EMBL" id="GBXM01095782">
    <property type="protein sequence ID" value="JAH12795.1"/>
    <property type="molecule type" value="Transcribed_RNA"/>
</dbReference>
<reference evidence="1" key="2">
    <citation type="journal article" date="2015" name="Fish Shellfish Immunol.">
        <title>Early steps in the European eel (Anguilla anguilla)-Vibrio vulnificus interaction in the gills: Role of the RtxA13 toxin.</title>
        <authorList>
            <person name="Callol A."/>
            <person name="Pajuelo D."/>
            <person name="Ebbesson L."/>
            <person name="Teles M."/>
            <person name="MacKenzie S."/>
            <person name="Amaro C."/>
        </authorList>
    </citation>
    <scope>NUCLEOTIDE SEQUENCE</scope>
</reference>
<protein>
    <submittedName>
        <fullName evidence="1">Uncharacterized protein</fullName>
    </submittedName>
</protein>
<sequence length="39" mass="4701">MYLSKSKHFCCYAELETHILSVRGRTNLQVPEMLEMFFF</sequence>
<reference evidence="1" key="1">
    <citation type="submission" date="2014-11" db="EMBL/GenBank/DDBJ databases">
        <authorList>
            <person name="Amaro Gonzalez C."/>
        </authorList>
    </citation>
    <scope>NUCLEOTIDE SEQUENCE</scope>
</reference>
<organism evidence="1">
    <name type="scientific">Anguilla anguilla</name>
    <name type="common">European freshwater eel</name>
    <name type="synonym">Muraena anguilla</name>
    <dbReference type="NCBI Taxonomy" id="7936"/>
    <lineage>
        <taxon>Eukaryota</taxon>
        <taxon>Metazoa</taxon>
        <taxon>Chordata</taxon>
        <taxon>Craniata</taxon>
        <taxon>Vertebrata</taxon>
        <taxon>Euteleostomi</taxon>
        <taxon>Actinopterygii</taxon>
        <taxon>Neopterygii</taxon>
        <taxon>Teleostei</taxon>
        <taxon>Anguilliformes</taxon>
        <taxon>Anguillidae</taxon>
        <taxon>Anguilla</taxon>
    </lineage>
</organism>
<proteinExistence type="predicted"/>